<evidence type="ECO:0000256" key="1">
    <source>
        <dbReference type="ARBA" id="ARBA00004370"/>
    </source>
</evidence>
<accession>A0A6P8DLZ9</accession>
<reference evidence="6" key="2">
    <citation type="submission" date="2025-08" db="UniProtKB">
        <authorList>
            <consortium name="RefSeq"/>
        </authorList>
    </citation>
    <scope>IDENTIFICATION</scope>
    <source>
        <tissue evidence="6">Leaf</tissue>
    </source>
</reference>
<keyword evidence="2 4" id="KW-0472">Membrane</keyword>
<dbReference type="RefSeq" id="XP_031398372.1">
    <property type="nucleotide sequence ID" value="XM_031542512.1"/>
</dbReference>
<comment type="subcellular location">
    <subcellularLocation>
        <location evidence="1">Membrane</location>
    </subcellularLocation>
</comment>
<proteinExistence type="predicted"/>
<keyword evidence="4" id="KW-0812">Transmembrane</keyword>
<feature type="transmembrane region" description="Helical" evidence="4">
    <location>
        <begin position="61"/>
        <end position="84"/>
    </location>
</feature>
<dbReference type="InterPro" id="IPR044839">
    <property type="entry name" value="NDR1-like"/>
</dbReference>
<sequence length="245" mass="26915">MAEGHKNPPPPSPGAAEVEEGGCNPIDFNHEPAKCQHRGSLRMANEKQFGRAYEPSNTRRAICTAIFVFLLLAGVTALIVYLVYRPEKPRFSVVGAAIYNLNTSTPPLISSTMQFTIMTRNPNRRVSIYYDHLTAYVSYRNQAISPLLALPPLYHERRKTVALSPVLGGTAVPLQVEVANALAVDEAYGVVALRVVVMGRLRYKAGVIRTGHYGMLVRCDVLVGLRRGSVDQLPLIDSRGCKVDI</sequence>
<evidence type="ECO:0000256" key="4">
    <source>
        <dbReference type="SAM" id="Phobius"/>
    </source>
</evidence>
<protein>
    <submittedName>
        <fullName evidence="6">NDR1/HIN1-like protein 12</fullName>
    </submittedName>
</protein>
<gene>
    <name evidence="6" type="primary">LOC116208936</name>
</gene>
<keyword evidence="4" id="KW-1133">Transmembrane helix</keyword>
<feature type="region of interest" description="Disordered" evidence="3">
    <location>
        <begin position="1"/>
        <end position="23"/>
    </location>
</feature>
<dbReference type="PANTHER" id="PTHR31415:SF9">
    <property type="entry name" value="OS05G0367900 PROTEIN"/>
    <property type="match status" value="1"/>
</dbReference>
<dbReference type="AlphaFoldDB" id="A0A6P8DLZ9"/>
<dbReference type="PANTHER" id="PTHR31415">
    <property type="entry name" value="OS05G0367900 PROTEIN"/>
    <property type="match status" value="1"/>
</dbReference>
<dbReference type="GO" id="GO:0098542">
    <property type="term" value="P:defense response to other organism"/>
    <property type="evidence" value="ECO:0007669"/>
    <property type="project" value="InterPro"/>
</dbReference>
<evidence type="ECO:0000256" key="2">
    <source>
        <dbReference type="ARBA" id="ARBA00023136"/>
    </source>
</evidence>
<dbReference type="GO" id="GO:0009506">
    <property type="term" value="C:plasmodesma"/>
    <property type="evidence" value="ECO:0007669"/>
    <property type="project" value="TreeGrafter"/>
</dbReference>
<evidence type="ECO:0000313" key="5">
    <source>
        <dbReference type="Proteomes" id="UP000515151"/>
    </source>
</evidence>
<reference evidence="5" key="1">
    <citation type="journal article" date="2020" name="Plant Biotechnol. J.">
        <title>The pomegranate (Punica granatum L.) draft genome dissects genetic divergence between soft- and hard-seeded cultivars.</title>
        <authorList>
            <person name="Luo X."/>
            <person name="Li H."/>
            <person name="Wu Z."/>
            <person name="Yao W."/>
            <person name="Zhao P."/>
            <person name="Cao D."/>
            <person name="Yu H."/>
            <person name="Li K."/>
            <person name="Poudel K."/>
            <person name="Zhao D."/>
            <person name="Zhang F."/>
            <person name="Xia X."/>
            <person name="Chen L."/>
            <person name="Wang Q."/>
            <person name="Jing D."/>
            <person name="Cao S."/>
        </authorList>
    </citation>
    <scope>NUCLEOTIDE SEQUENCE [LARGE SCALE GENOMIC DNA]</scope>
    <source>
        <strain evidence="5">cv. Tunisia</strain>
    </source>
</reference>
<dbReference type="GO" id="GO:0005886">
    <property type="term" value="C:plasma membrane"/>
    <property type="evidence" value="ECO:0007669"/>
    <property type="project" value="TreeGrafter"/>
</dbReference>
<dbReference type="OrthoDB" id="746161at2759"/>
<dbReference type="GeneID" id="116208936"/>
<evidence type="ECO:0000313" key="6">
    <source>
        <dbReference type="RefSeq" id="XP_031398372.1"/>
    </source>
</evidence>
<name>A0A6P8DLZ9_PUNGR</name>
<dbReference type="Proteomes" id="UP000515151">
    <property type="component" value="Chromosome 5"/>
</dbReference>
<evidence type="ECO:0000256" key="3">
    <source>
        <dbReference type="SAM" id="MobiDB-lite"/>
    </source>
</evidence>
<keyword evidence="5" id="KW-1185">Reference proteome</keyword>
<organism evidence="5 6">
    <name type="scientific">Punica granatum</name>
    <name type="common">Pomegranate</name>
    <dbReference type="NCBI Taxonomy" id="22663"/>
    <lineage>
        <taxon>Eukaryota</taxon>
        <taxon>Viridiplantae</taxon>
        <taxon>Streptophyta</taxon>
        <taxon>Embryophyta</taxon>
        <taxon>Tracheophyta</taxon>
        <taxon>Spermatophyta</taxon>
        <taxon>Magnoliopsida</taxon>
        <taxon>eudicotyledons</taxon>
        <taxon>Gunneridae</taxon>
        <taxon>Pentapetalae</taxon>
        <taxon>rosids</taxon>
        <taxon>malvids</taxon>
        <taxon>Myrtales</taxon>
        <taxon>Lythraceae</taxon>
        <taxon>Punica</taxon>
    </lineage>
</organism>